<evidence type="ECO:0000313" key="2">
    <source>
        <dbReference type="Proteomes" id="UP001159364"/>
    </source>
</evidence>
<comment type="caution">
    <text evidence="1">The sequence shown here is derived from an EMBL/GenBank/DDBJ whole genome shotgun (WGS) entry which is preliminary data.</text>
</comment>
<keyword evidence="2" id="KW-1185">Reference proteome</keyword>
<gene>
    <name evidence="1" type="ORF">K2173_024684</name>
</gene>
<accession>A0AAV8SV47</accession>
<dbReference type="Gene3D" id="3.10.450.10">
    <property type="match status" value="1"/>
</dbReference>
<reference evidence="1 2" key="1">
    <citation type="submission" date="2021-09" db="EMBL/GenBank/DDBJ databases">
        <title>Genomic insights and catalytic innovation underlie evolution of tropane alkaloids biosynthesis.</title>
        <authorList>
            <person name="Wang Y.-J."/>
            <person name="Tian T."/>
            <person name="Huang J.-P."/>
            <person name="Huang S.-X."/>
        </authorList>
    </citation>
    <scope>NUCLEOTIDE SEQUENCE [LARGE SCALE GENOMIC DNA]</scope>
    <source>
        <strain evidence="1">KIB-2018</strain>
        <tissue evidence="1">Leaf</tissue>
    </source>
</reference>
<protein>
    <submittedName>
        <fullName evidence="1">Uncharacterized protein</fullName>
    </submittedName>
</protein>
<name>A0AAV8SV47_9ROSI</name>
<dbReference type="PANTHER" id="PTHR31228">
    <property type="entry name" value="CYSTATIN/MONELLIN SUPERFAMILY PROTEIN"/>
    <property type="match status" value="1"/>
</dbReference>
<sequence>MNQPEMWAVAGHTFLKDTVTIEEVEACSEDDYLEENQEIDVTLQSSFKKPPLKKVKIDESYVESACDKFNKPSETEDDDTVMEEFEDSEEEYEKRGFTKSGLYEKWLSYRKQIVESGGYDVEALYPYPPCMGSGITPLDMANLNDLDGVLLPGCTHYAISVENREKGTNLKLDRIIKANILGGCHTKRYYVTFDAIDSCGIVKTYQTNVYYDPYFVPDKVEVAEFRKKPLHKFDGSKDLSTGIIREPLSNKFTVSDDKNLHETKDKVHQAMVFDESREDNEAGEDGERDFSNNEQYQDWCLAKQGFVDEFCGRASFIGGIGYLDVDNLTGCDEVLVPGCTHYAIGLENAEKGIDLKLERIVKAYSAYSCMLSIM</sequence>
<dbReference type="EMBL" id="JAIWQS010000009">
    <property type="protein sequence ID" value="KAJ8756137.1"/>
    <property type="molecule type" value="Genomic_DNA"/>
</dbReference>
<organism evidence="1 2">
    <name type="scientific">Erythroxylum novogranatense</name>
    <dbReference type="NCBI Taxonomy" id="1862640"/>
    <lineage>
        <taxon>Eukaryota</taxon>
        <taxon>Viridiplantae</taxon>
        <taxon>Streptophyta</taxon>
        <taxon>Embryophyta</taxon>
        <taxon>Tracheophyta</taxon>
        <taxon>Spermatophyta</taxon>
        <taxon>Magnoliopsida</taxon>
        <taxon>eudicotyledons</taxon>
        <taxon>Gunneridae</taxon>
        <taxon>Pentapetalae</taxon>
        <taxon>rosids</taxon>
        <taxon>fabids</taxon>
        <taxon>Malpighiales</taxon>
        <taxon>Erythroxylaceae</taxon>
        <taxon>Erythroxylum</taxon>
    </lineage>
</organism>
<dbReference type="Proteomes" id="UP001159364">
    <property type="component" value="Linkage Group LG09"/>
</dbReference>
<proteinExistence type="predicted"/>
<dbReference type="PANTHER" id="PTHR31228:SF22">
    <property type="entry name" value="CYSTATIN_MONELLIN SUPERFAMILY PROTEIN"/>
    <property type="match status" value="1"/>
</dbReference>
<dbReference type="AlphaFoldDB" id="A0AAV8SV47"/>
<evidence type="ECO:0000313" key="1">
    <source>
        <dbReference type="EMBL" id="KAJ8756137.1"/>
    </source>
</evidence>